<evidence type="ECO:0000313" key="3">
    <source>
        <dbReference type="Proteomes" id="UP000319576"/>
    </source>
</evidence>
<name>A0A517XYI4_9BACT</name>
<evidence type="ECO:0000313" key="2">
    <source>
        <dbReference type="EMBL" id="QDU22559.1"/>
    </source>
</evidence>
<dbReference type="RefSeq" id="WP_145242391.1">
    <property type="nucleotide sequence ID" value="NZ_CP036273.1"/>
</dbReference>
<dbReference type="AlphaFoldDB" id="A0A517XYI4"/>
<protein>
    <recommendedName>
        <fullName evidence="4">TIGR03066 family protein</fullName>
    </recommendedName>
</protein>
<keyword evidence="3" id="KW-1185">Reference proteome</keyword>
<dbReference type="NCBIfam" id="TIGR03066">
    <property type="entry name" value="Gem_osc_para_1"/>
    <property type="match status" value="1"/>
</dbReference>
<sequence>MRAVVVGVVVALLVAVVGGGADGRQPEKIDASLLLGKWTPKDAGKSGDFLIEFIKDGKVKLEAGDGKAFKAEGTYKLDGDKLTLLLKMGEKEKTQTRTVHSLTKTELVSSDEKGERKDTLVRVTGK</sequence>
<dbReference type="Proteomes" id="UP000319576">
    <property type="component" value="Chromosome"/>
</dbReference>
<gene>
    <name evidence="2" type="ORF">ETAA1_45420</name>
</gene>
<feature type="compositionally biased region" description="Polar residues" evidence="1">
    <location>
        <begin position="96"/>
        <end position="108"/>
    </location>
</feature>
<dbReference type="OrthoDB" id="291853at2"/>
<evidence type="ECO:0000256" key="1">
    <source>
        <dbReference type="SAM" id="MobiDB-lite"/>
    </source>
</evidence>
<proteinExistence type="predicted"/>
<organism evidence="2 3">
    <name type="scientific">Urbifossiella limnaea</name>
    <dbReference type="NCBI Taxonomy" id="2528023"/>
    <lineage>
        <taxon>Bacteria</taxon>
        <taxon>Pseudomonadati</taxon>
        <taxon>Planctomycetota</taxon>
        <taxon>Planctomycetia</taxon>
        <taxon>Gemmatales</taxon>
        <taxon>Gemmataceae</taxon>
        <taxon>Urbifossiella</taxon>
    </lineage>
</organism>
<dbReference type="EMBL" id="CP036273">
    <property type="protein sequence ID" value="QDU22559.1"/>
    <property type="molecule type" value="Genomic_DNA"/>
</dbReference>
<dbReference type="KEGG" id="uli:ETAA1_45420"/>
<reference evidence="2 3" key="1">
    <citation type="submission" date="2019-02" db="EMBL/GenBank/DDBJ databases">
        <title>Deep-cultivation of Planctomycetes and their phenomic and genomic characterization uncovers novel biology.</title>
        <authorList>
            <person name="Wiegand S."/>
            <person name="Jogler M."/>
            <person name="Boedeker C."/>
            <person name="Pinto D."/>
            <person name="Vollmers J."/>
            <person name="Rivas-Marin E."/>
            <person name="Kohn T."/>
            <person name="Peeters S.H."/>
            <person name="Heuer A."/>
            <person name="Rast P."/>
            <person name="Oberbeckmann S."/>
            <person name="Bunk B."/>
            <person name="Jeske O."/>
            <person name="Meyerdierks A."/>
            <person name="Storesund J.E."/>
            <person name="Kallscheuer N."/>
            <person name="Luecker S."/>
            <person name="Lage O.M."/>
            <person name="Pohl T."/>
            <person name="Merkel B.J."/>
            <person name="Hornburger P."/>
            <person name="Mueller R.-W."/>
            <person name="Bruemmer F."/>
            <person name="Labrenz M."/>
            <person name="Spormann A.M."/>
            <person name="Op den Camp H."/>
            <person name="Overmann J."/>
            <person name="Amann R."/>
            <person name="Jetten M.S.M."/>
            <person name="Mascher T."/>
            <person name="Medema M.H."/>
            <person name="Devos D.P."/>
            <person name="Kaster A.-K."/>
            <person name="Ovreas L."/>
            <person name="Rohde M."/>
            <person name="Galperin M.Y."/>
            <person name="Jogler C."/>
        </authorList>
    </citation>
    <scope>NUCLEOTIDE SEQUENCE [LARGE SCALE GENOMIC DNA]</scope>
    <source>
        <strain evidence="2 3">ETA_A1</strain>
    </source>
</reference>
<evidence type="ECO:0008006" key="4">
    <source>
        <dbReference type="Google" id="ProtNLM"/>
    </source>
</evidence>
<accession>A0A517XYI4</accession>
<feature type="compositionally biased region" description="Basic and acidic residues" evidence="1">
    <location>
        <begin position="110"/>
        <end position="120"/>
    </location>
</feature>
<feature type="region of interest" description="Disordered" evidence="1">
    <location>
        <begin position="95"/>
        <end position="126"/>
    </location>
</feature>